<evidence type="ECO:0000313" key="1">
    <source>
        <dbReference type="EMBL" id="KAJ3170958.1"/>
    </source>
</evidence>
<comment type="caution">
    <text evidence="1">The sequence shown here is derived from an EMBL/GenBank/DDBJ whole genome shotgun (WGS) entry which is preliminary data.</text>
</comment>
<evidence type="ECO:0000313" key="2">
    <source>
        <dbReference type="Proteomes" id="UP001212152"/>
    </source>
</evidence>
<sequence length="111" mass="12194">MFPTTSKARHQPQALVASAIMTSVKIIMNAEDLAVILGEQNALVPPIEKIYGRFIMSGGTASLEADVSDQLAIQIAQEDAAVELLEKRRKCRLLEEDEKAAEQMKKAKIDL</sequence>
<gene>
    <name evidence="1" type="ORF">HDU87_008433</name>
</gene>
<accession>A0AAD5TD52</accession>
<reference evidence="1" key="1">
    <citation type="submission" date="2020-05" db="EMBL/GenBank/DDBJ databases">
        <title>Phylogenomic resolution of chytrid fungi.</title>
        <authorList>
            <person name="Stajich J.E."/>
            <person name="Amses K."/>
            <person name="Simmons R."/>
            <person name="Seto K."/>
            <person name="Myers J."/>
            <person name="Bonds A."/>
            <person name="Quandt C.A."/>
            <person name="Barry K."/>
            <person name="Liu P."/>
            <person name="Grigoriev I."/>
            <person name="Longcore J.E."/>
            <person name="James T.Y."/>
        </authorList>
    </citation>
    <scope>NUCLEOTIDE SEQUENCE</scope>
    <source>
        <strain evidence="1">JEL0379</strain>
    </source>
</reference>
<keyword evidence="2" id="KW-1185">Reference proteome</keyword>
<dbReference type="Proteomes" id="UP001212152">
    <property type="component" value="Unassembled WGS sequence"/>
</dbReference>
<proteinExistence type="predicted"/>
<protein>
    <submittedName>
        <fullName evidence="1">Uncharacterized protein</fullName>
    </submittedName>
</protein>
<organism evidence="1 2">
    <name type="scientific">Geranomyces variabilis</name>
    <dbReference type="NCBI Taxonomy" id="109894"/>
    <lineage>
        <taxon>Eukaryota</taxon>
        <taxon>Fungi</taxon>
        <taxon>Fungi incertae sedis</taxon>
        <taxon>Chytridiomycota</taxon>
        <taxon>Chytridiomycota incertae sedis</taxon>
        <taxon>Chytridiomycetes</taxon>
        <taxon>Spizellomycetales</taxon>
        <taxon>Powellomycetaceae</taxon>
        <taxon>Geranomyces</taxon>
    </lineage>
</organism>
<dbReference type="EMBL" id="JADGJQ010000089">
    <property type="protein sequence ID" value="KAJ3170958.1"/>
    <property type="molecule type" value="Genomic_DNA"/>
</dbReference>
<name>A0AAD5TD52_9FUNG</name>
<dbReference type="AlphaFoldDB" id="A0AAD5TD52"/>